<dbReference type="SUPFAM" id="SSF143631">
    <property type="entry name" value="ApbE-like"/>
    <property type="match status" value="1"/>
</dbReference>
<evidence type="ECO:0000256" key="1">
    <source>
        <dbReference type="ARBA" id="ARBA00001946"/>
    </source>
</evidence>
<protein>
    <recommendedName>
        <fullName evidence="3">FAD:protein FMN transferase</fullName>
        <ecNumber evidence="2">2.7.1.180</ecNumber>
    </recommendedName>
    <alternativeName>
        <fullName evidence="9">Flavin transferase</fullName>
    </alternativeName>
</protein>
<evidence type="ECO:0000256" key="4">
    <source>
        <dbReference type="ARBA" id="ARBA00022630"/>
    </source>
</evidence>
<evidence type="ECO:0000256" key="3">
    <source>
        <dbReference type="ARBA" id="ARBA00016337"/>
    </source>
</evidence>
<dbReference type="Gene3D" id="3.10.520.10">
    <property type="entry name" value="ApbE-like domains"/>
    <property type="match status" value="1"/>
</dbReference>
<gene>
    <name evidence="11" type="ORF">GC098_16980</name>
</gene>
<dbReference type="InterPro" id="IPR024932">
    <property type="entry name" value="ApbE"/>
</dbReference>
<evidence type="ECO:0000313" key="11">
    <source>
        <dbReference type="EMBL" id="NOU73092.1"/>
    </source>
</evidence>
<dbReference type="EMBL" id="WHOA01000116">
    <property type="protein sequence ID" value="NOU73092.1"/>
    <property type="molecule type" value="Genomic_DNA"/>
</dbReference>
<reference evidence="11 12" key="1">
    <citation type="submission" date="2019-10" db="EMBL/GenBank/DDBJ databases">
        <title>Description of Paenibacillus terrestris sp. nov.</title>
        <authorList>
            <person name="Carlier A."/>
            <person name="Qi S."/>
        </authorList>
    </citation>
    <scope>NUCLEOTIDE SEQUENCE [LARGE SCALE GENOMIC DNA]</scope>
    <source>
        <strain evidence="11 12">LMG 31458</strain>
    </source>
</reference>
<comment type="cofactor">
    <cofactor evidence="1">
        <name>Mg(2+)</name>
        <dbReference type="ChEBI" id="CHEBI:18420"/>
    </cofactor>
</comment>
<keyword evidence="7" id="KW-0274">FAD</keyword>
<dbReference type="Pfam" id="PF02424">
    <property type="entry name" value="ApbE"/>
    <property type="match status" value="1"/>
</dbReference>
<dbReference type="PANTHER" id="PTHR30040:SF2">
    <property type="entry name" value="FAD:PROTEIN FMN TRANSFERASE"/>
    <property type="match status" value="1"/>
</dbReference>
<sequence length="298" mass="33620">MERITQYLHPFHLQTMESNIEMLLHCEEKESTLIKKLAIDWFRSVEKRFSPYLADSEIRLLNTLAGENCMVSTTMLEVLFLAEAYQKITAGNYNPLLQKGTSMGPGKASASLEWEIYPALKSIKLPSHSNINLRGIEKSWSIKRLAEYMQKSMSLDQGLILAGGDITVWGRDSTNLDPWVIGIQNPWNANAKLGAIAMPEGSLSTYSPFEDTTPTPGSDIVQCTVTGQDMVECQVWARTLCTLGIEEGLALLAERTSVCEAVMLSTKQELHYFGREASLHRRWLDMHIDHYHFQDMVS</sequence>
<evidence type="ECO:0000256" key="7">
    <source>
        <dbReference type="ARBA" id="ARBA00022827"/>
    </source>
</evidence>
<keyword evidence="4" id="KW-0285">Flavoprotein</keyword>
<evidence type="ECO:0000256" key="9">
    <source>
        <dbReference type="ARBA" id="ARBA00031306"/>
    </source>
</evidence>
<dbReference type="RefSeq" id="WP_171644372.1">
    <property type="nucleotide sequence ID" value="NZ_WHOA01000116.1"/>
</dbReference>
<dbReference type="EC" id="2.7.1.180" evidence="2"/>
<keyword evidence="6" id="KW-0479">Metal-binding</keyword>
<evidence type="ECO:0000256" key="6">
    <source>
        <dbReference type="ARBA" id="ARBA00022723"/>
    </source>
</evidence>
<evidence type="ECO:0000256" key="8">
    <source>
        <dbReference type="ARBA" id="ARBA00022842"/>
    </source>
</evidence>
<keyword evidence="8" id="KW-0460">Magnesium</keyword>
<accession>A0ABX1XX01</accession>
<name>A0ABX1XX01_9BACL</name>
<keyword evidence="12" id="KW-1185">Reference proteome</keyword>
<dbReference type="InterPro" id="IPR003374">
    <property type="entry name" value="ApbE-like_sf"/>
</dbReference>
<evidence type="ECO:0000256" key="10">
    <source>
        <dbReference type="ARBA" id="ARBA00048540"/>
    </source>
</evidence>
<proteinExistence type="predicted"/>
<keyword evidence="5" id="KW-0808">Transferase</keyword>
<dbReference type="Proteomes" id="UP000616779">
    <property type="component" value="Unassembled WGS sequence"/>
</dbReference>
<organism evidence="11 12">
    <name type="scientific">Paenibacillus phytorum</name>
    <dbReference type="NCBI Taxonomy" id="2654977"/>
    <lineage>
        <taxon>Bacteria</taxon>
        <taxon>Bacillati</taxon>
        <taxon>Bacillota</taxon>
        <taxon>Bacilli</taxon>
        <taxon>Bacillales</taxon>
        <taxon>Paenibacillaceae</taxon>
        <taxon>Paenibacillus</taxon>
    </lineage>
</organism>
<comment type="caution">
    <text evidence="11">The sequence shown here is derived from an EMBL/GenBank/DDBJ whole genome shotgun (WGS) entry which is preliminary data.</text>
</comment>
<evidence type="ECO:0000256" key="2">
    <source>
        <dbReference type="ARBA" id="ARBA00011955"/>
    </source>
</evidence>
<evidence type="ECO:0000256" key="5">
    <source>
        <dbReference type="ARBA" id="ARBA00022679"/>
    </source>
</evidence>
<evidence type="ECO:0000313" key="12">
    <source>
        <dbReference type="Proteomes" id="UP000616779"/>
    </source>
</evidence>
<dbReference type="PANTHER" id="PTHR30040">
    <property type="entry name" value="THIAMINE BIOSYNTHESIS LIPOPROTEIN APBE"/>
    <property type="match status" value="1"/>
</dbReference>
<comment type="catalytic activity">
    <reaction evidence="10">
        <text>L-threonyl-[protein] + FAD = FMN-L-threonyl-[protein] + AMP + H(+)</text>
        <dbReference type="Rhea" id="RHEA:36847"/>
        <dbReference type="Rhea" id="RHEA-COMP:11060"/>
        <dbReference type="Rhea" id="RHEA-COMP:11061"/>
        <dbReference type="ChEBI" id="CHEBI:15378"/>
        <dbReference type="ChEBI" id="CHEBI:30013"/>
        <dbReference type="ChEBI" id="CHEBI:57692"/>
        <dbReference type="ChEBI" id="CHEBI:74257"/>
        <dbReference type="ChEBI" id="CHEBI:456215"/>
        <dbReference type="EC" id="2.7.1.180"/>
    </reaction>
</comment>